<sequence>MEGENPADSKHTCFCVFQHNPFKRGDEGVEDAGKIIEQLIYKYPSTIPDRQMEHLLGVLIALYTFSNLSLNGKTLDFICWSNSKLAIQTQQLEDQTMIFFVLRAPSAYSDISISVALDHIKKGIFFALGAGINHIPTLQEYLKTKGDQILSIELPEDLPNPLPFSFTNLPNAEWQRSSVAATFLELLVMRMDPRIWGCACFSDNLLLVSHSSLDIISLFDFATGTDSRSKVYLTSNDRASLIDYKGSTAKIPEGEIIESTLLRFKEDRITLSVLASPDIDDALVGKISANLKRAAPQISSIQTDLQRATNPANTIVYDSELNLLRCGSTTPTFRASAIEAHDMFVRDPRLKDVIMSNVKEFALCMNVLDVEHYAAVPTAGKNLSDLYDEAIKLNPELIRYLNSIHLPD</sequence>
<dbReference type="EMBL" id="DS113833">
    <property type="protein sequence ID" value="EAX94876.1"/>
    <property type="molecule type" value="Genomic_DNA"/>
</dbReference>
<evidence type="ECO:0000259" key="1">
    <source>
        <dbReference type="Pfam" id="PF19031"/>
    </source>
</evidence>
<proteinExistence type="predicted"/>
<dbReference type="RefSeq" id="XP_001307806.1">
    <property type="nucleotide sequence ID" value="XM_001307805.1"/>
</dbReference>
<evidence type="ECO:0000313" key="3">
    <source>
        <dbReference type="Proteomes" id="UP000001542"/>
    </source>
</evidence>
<reference evidence="2" key="2">
    <citation type="journal article" date="2007" name="Science">
        <title>Draft genome sequence of the sexually transmitted pathogen Trichomonas vaginalis.</title>
        <authorList>
            <person name="Carlton J.M."/>
            <person name="Hirt R.P."/>
            <person name="Silva J.C."/>
            <person name="Delcher A.L."/>
            <person name="Schatz M."/>
            <person name="Zhao Q."/>
            <person name="Wortman J.R."/>
            <person name="Bidwell S.L."/>
            <person name="Alsmark U.C.M."/>
            <person name="Besteiro S."/>
            <person name="Sicheritz-Ponten T."/>
            <person name="Noel C.J."/>
            <person name="Dacks J.B."/>
            <person name="Foster P.G."/>
            <person name="Simillion C."/>
            <person name="Van de Peer Y."/>
            <person name="Miranda-Saavedra D."/>
            <person name="Barton G.J."/>
            <person name="Westrop G.D."/>
            <person name="Mueller S."/>
            <person name="Dessi D."/>
            <person name="Fiori P.L."/>
            <person name="Ren Q."/>
            <person name="Paulsen I."/>
            <person name="Zhang H."/>
            <person name="Bastida-Corcuera F.D."/>
            <person name="Simoes-Barbosa A."/>
            <person name="Brown M.T."/>
            <person name="Hayes R.D."/>
            <person name="Mukherjee M."/>
            <person name="Okumura C.Y."/>
            <person name="Schneider R."/>
            <person name="Smith A.J."/>
            <person name="Vanacova S."/>
            <person name="Villalvazo M."/>
            <person name="Haas B.J."/>
            <person name="Pertea M."/>
            <person name="Feldblyum T.V."/>
            <person name="Utterback T.R."/>
            <person name="Shu C.L."/>
            <person name="Osoegawa K."/>
            <person name="de Jong P.J."/>
            <person name="Hrdy I."/>
            <person name="Horvathova L."/>
            <person name="Zubacova Z."/>
            <person name="Dolezal P."/>
            <person name="Malik S.B."/>
            <person name="Logsdon J.M. Jr."/>
            <person name="Henze K."/>
            <person name="Gupta A."/>
            <person name="Wang C.C."/>
            <person name="Dunne R.L."/>
            <person name="Upcroft J.A."/>
            <person name="Upcroft P."/>
            <person name="White O."/>
            <person name="Salzberg S.L."/>
            <person name="Tang P."/>
            <person name="Chiu C.-H."/>
            <person name="Lee Y.-S."/>
            <person name="Embley T.M."/>
            <person name="Coombs G.H."/>
            <person name="Mottram J.C."/>
            <person name="Tachezy J."/>
            <person name="Fraser-Liggett C.M."/>
            <person name="Johnson P.J."/>
        </authorList>
    </citation>
    <scope>NUCLEOTIDE SEQUENCE [LARGE SCALE GENOMIC DNA]</scope>
    <source>
        <strain evidence="2">G3</strain>
    </source>
</reference>
<dbReference type="VEuPathDB" id="TrichDB:TVAGG3_0054020"/>
<dbReference type="AlphaFoldDB" id="A2FJP4"/>
<accession>A2FJP4</accession>
<dbReference type="OrthoDB" id="10403776at2759"/>
<dbReference type="VEuPathDB" id="TrichDB:TVAG_370470"/>
<organism evidence="2 3">
    <name type="scientific">Trichomonas vaginalis (strain ATCC PRA-98 / G3)</name>
    <dbReference type="NCBI Taxonomy" id="412133"/>
    <lineage>
        <taxon>Eukaryota</taxon>
        <taxon>Metamonada</taxon>
        <taxon>Parabasalia</taxon>
        <taxon>Trichomonadida</taxon>
        <taxon>Trichomonadidae</taxon>
        <taxon>Trichomonas</taxon>
    </lineage>
</organism>
<dbReference type="Pfam" id="PF19031">
    <property type="entry name" value="Intu_longin_1"/>
    <property type="match status" value="1"/>
</dbReference>
<evidence type="ECO:0000313" key="2">
    <source>
        <dbReference type="EMBL" id="EAX94876.1"/>
    </source>
</evidence>
<gene>
    <name evidence="2" type="ORF">TVAG_370470</name>
</gene>
<dbReference type="GO" id="GO:0016192">
    <property type="term" value="P:vesicle-mediated transport"/>
    <property type="evidence" value="ECO:0007669"/>
    <property type="project" value="InterPro"/>
</dbReference>
<dbReference type="Proteomes" id="UP000001542">
    <property type="component" value="Unassembled WGS sequence"/>
</dbReference>
<name>A2FJP4_TRIV3</name>
<reference evidence="2" key="1">
    <citation type="submission" date="2006-10" db="EMBL/GenBank/DDBJ databases">
        <authorList>
            <person name="Amadeo P."/>
            <person name="Zhao Q."/>
            <person name="Wortman J."/>
            <person name="Fraser-Liggett C."/>
            <person name="Carlton J."/>
        </authorList>
    </citation>
    <scope>NUCLEOTIDE SEQUENCE</scope>
    <source>
        <strain evidence="2">G3</strain>
    </source>
</reference>
<protein>
    <recommendedName>
        <fullName evidence="1">CCZ1/INTU/HSP4 first Longin domain-containing protein</fullName>
    </recommendedName>
</protein>
<dbReference type="KEGG" id="tva:4752619"/>
<keyword evidence="3" id="KW-1185">Reference proteome</keyword>
<dbReference type="InParanoid" id="A2FJP4"/>
<feature type="domain" description="CCZ1/INTU/HSP4 first Longin" evidence="1">
    <location>
        <begin position="33"/>
        <end position="124"/>
    </location>
</feature>
<dbReference type="InterPro" id="IPR043987">
    <property type="entry name" value="CCZ1/INTU/HSP4_longin_1"/>
</dbReference>